<evidence type="ECO:0000256" key="1">
    <source>
        <dbReference type="ARBA" id="ARBA00022723"/>
    </source>
</evidence>
<dbReference type="STRING" id="3821.A0A151UHB1"/>
<dbReference type="Gramene" id="C.cajan_44936.t">
    <property type="protein sequence ID" value="C.cajan_44936.t.cds1"/>
    <property type="gene ID" value="C.cajan_44936"/>
</dbReference>
<evidence type="ECO:0000259" key="5">
    <source>
        <dbReference type="PROSITE" id="PS50966"/>
    </source>
</evidence>
<accession>A0A151UHB1</accession>
<name>A0A151UHB1_CAJCA</name>
<feature type="domain" description="SWIM-type" evidence="5">
    <location>
        <begin position="362"/>
        <end position="398"/>
    </location>
</feature>
<dbReference type="EMBL" id="AGCT01057372">
    <property type="protein sequence ID" value="KYP78687.1"/>
    <property type="molecule type" value="Genomic_DNA"/>
</dbReference>
<evidence type="ECO:0000313" key="8">
    <source>
        <dbReference type="Proteomes" id="UP000075243"/>
    </source>
</evidence>
<dbReference type="Proteomes" id="UP000075243">
    <property type="component" value="Unassembled WGS sequence"/>
</dbReference>
<evidence type="ECO:0000256" key="3">
    <source>
        <dbReference type="ARBA" id="ARBA00022833"/>
    </source>
</evidence>
<dbReference type="OrthoDB" id="1749428at2759"/>
<evidence type="ECO:0000313" key="7">
    <source>
        <dbReference type="EMBL" id="KYP78687.1"/>
    </source>
</evidence>
<dbReference type="Pfam" id="PF10551">
    <property type="entry name" value="MULE"/>
    <property type="match status" value="1"/>
</dbReference>
<comment type="caution">
    <text evidence="7">The sequence shown here is derived from an EMBL/GenBank/DDBJ whole genome shotgun (WGS) entry which is preliminary data.</text>
</comment>
<dbReference type="GO" id="GO:0008270">
    <property type="term" value="F:zinc ion binding"/>
    <property type="evidence" value="ECO:0007669"/>
    <property type="project" value="UniProtKB-KW"/>
</dbReference>
<dbReference type="PANTHER" id="PTHR47718:SF15">
    <property type="entry name" value="PROTEIN FAR1-RELATED SEQUENCE 5-LIKE"/>
    <property type="match status" value="1"/>
</dbReference>
<keyword evidence="8" id="KW-1185">Reference proteome</keyword>
<dbReference type="AlphaFoldDB" id="A0A151UHB1"/>
<evidence type="ECO:0000256" key="4">
    <source>
        <dbReference type="PROSITE-ProRule" id="PRU00325"/>
    </source>
</evidence>
<dbReference type="InterPro" id="IPR006564">
    <property type="entry name" value="Znf_PMZ"/>
</dbReference>
<dbReference type="PROSITE" id="PS50966">
    <property type="entry name" value="ZF_SWIM"/>
    <property type="match status" value="1"/>
</dbReference>
<sequence>MSSGCERTRDTNESGAVEKIGSWKQGKKRQRQCFDAEAALAYLGHLQYTDQAVFWRHSVNEEGKLEHLFWCDGASQKDYAVFGDVLAFDTTYRKNKYMSPLVLFSGVNHHNQTTVFASAFVADETEETYVWLLEQFLVAMGGKTPVSVITEDNVPMRSAIRRIFPNAYHRLCAFHLLRNAKAIVKNERFTAEFKKFMFDDYEVGEFELRWDEMVQEFGVQDNSWVREMWEKRKMWATAHIRGFFFAENRTTSRCKGLRSVLVKFVDSHNDLTEFLQYYMKFLDYMRHKELEADFKSWNGEPVCITPLKKLEKSASKVFTREIYLLFRPVLMEGCSVSVVDCQETTMFSIYVVQKYLVIGKEWRVSFFPSTSELKCSCLKMESLGIPCDHIVGVMKYLHMTEMPKSLVLDRWAKNTKGSLVTLCGVCKAAGHCLRSCPAQMNKDNMALDNDDDDEDDDDYRFL</sequence>
<protein>
    <submittedName>
        <fullName evidence="7">Protein FAR1-RELATED SEQUENCE 5</fullName>
    </submittedName>
</protein>
<dbReference type="Gramene" id="C.cajan_44935.t">
    <property type="protein sequence ID" value="C.cajan_44935.t.cds1"/>
    <property type="gene ID" value="C.cajan_44935"/>
</dbReference>
<proteinExistence type="predicted"/>
<dbReference type="PANTHER" id="PTHR47718">
    <property type="entry name" value="OS01G0519700 PROTEIN"/>
    <property type="match status" value="1"/>
</dbReference>
<dbReference type="InterPro" id="IPR018289">
    <property type="entry name" value="MULE_transposase_dom"/>
</dbReference>
<organism evidence="7 8">
    <name type="scientific">Cajanus cajan</name>
    <name type="common">Pigeon pea</name>
    <name type="synonym">Cajanus indicus</name>
    <dbReference type="NCBI Taxonomy" id="3821"/>
    <lineage>
        <taxon>Eukaryota</taxon>
        <taxon>Viridiplantae</taxon>
        <taxon>Streptophyta</taxon>
        <taxon>Embryophyta</taxon>
        <taxon>Tracheophyta</taxon>
        <taxon>Spermatophyta</taxon>
        <taxon>Magnoliopsida</taxon>
        <taxon>eudicotyledons</taxon>
        <taxon>Gunneridae</taxon>
        <taxon>Pentapetalae</taxon>
        <taxon>rosids</taxon>
        <taxon>fabids</taxon>
        <taxon>Fabales</taxon>
        <taxon>Fabaceae</taxon>
        <taxon>Papilionoideae</taxon>
        <taxon>50 kb inversion clade</taxon>
        <taxon>NPAAA clade</taxon>
        <taxon>indigoferoid/millettioid clade</taxon>
        <taxon>Phaseoleae</taxon>
        <taxon>Cajanus</taxon>
    </lineage>
</organism>
<evidence type="ECO:0000313" key="6">
    <source>
        <dbReference type="EMBL" id="KYP78686.1"/>
    </source>
</evidence>
<keyword evidence="2 4" id="KW-0863">Zinc-finger</keyword>
<keyword evidence="3" id="KW-0862">Zinc</keyword>
<dbReference type="Pfam" id="PF04434">
    <property type="entry name" value="SWIM"/>
    <property type="match status" value="1"/>
</dbReference>
<evidence type="ECO:0000256" key="2">
    <source>
        <dbReference type="ARBA" id="ARBA00022771"/>
    </source>
</evidence>
<dbReference type="SMART" id="SM00575">
    <property type="entry name" value="ZnF_PMZ"/>
    <property type="match status" value="1"/>
</dbReference>
<gene>
    <name evidence="6" type="ORF">KK1_048751</name>
    <name evidence="7" type="ORF">KK1_048752</name>
</gene>
<keyword evidence="1" id="KW-0479">Metal-binding</keyword>
<dbReference type="EMBL" id="AGCT01057372">
    <property type="protein sequence ID" value="KYP78686.1"/>
    <property type="molecule type" value="Genomic_DNA"/>
</dbReference>
<reference evidence="7 8" key="1">
    <citation type="journal article" date="2012" name="Nat. Biotechnol.">
        <title>Draft genome sequence of pigeonpea (Cajanus cajan), an orphan legume crop of resource-poor farmers.</title>
        <authorList>
            <person name="Varshney R.K."/>
            <person name="Chen W."/>
            <person name="Li Y."/>
            <person name="Bharti A.K."/>
            <person name="Saxena R.K."/>
            <person name="Schlueter J.A."/>
            <person name="Donoghue M.T."/>
            <person name="Azam S."/>
            <person name="Fan G."/>
            <person name="Whaley A.M."/>
            <person name="Farmer A.D."/>
            <person name="Sheridan J."/>
            <person name="Iwata A."/>
            <person name="Tuteja R."/>
            <person name="Penmetsa R.V."/>
            <person name="Wu W."/>
            <person name="Upadhyaya H.D."/>
            <person name="Yang S.P."/>
            <person name="Shah T."/>
            <person name="Saxena K.B."/>
            <person name="Michael T."/>
            <person name="McCombie W.R."/>
            <person name="Yang B."/>
            <person name="Zhang G."/>
            <person name="Yang H."/>
            <person name="Wang J."/>
            <person name="Spillane C."/>
            <person name="Cook D.R."/>
            <person name="May G.D."/>
            <person name="Xu X."/>
            <person name="Jackson S.A."/>
        </authorList>
    </citation>
    <scope>NUCLEOTIDE SEQUENCE [LARGE SCALE GENOMIC DNA]</scope>
    <source>
        <strain evidence="8">cv. Asha</strain>
    </source>
</reference>
<dbReference type="OMA" id="QNEMETH"/>
<dbReference type="InterPro" id="IPR007527">
    <property type="entry name" value="Znf_SWIM"/>
</dbReference>